<dbReference type="STRING" id="3818.A0A444ZZ95"/>
<organism evidence="7 8">
    <name type="scientific">Arachis hypogaea</name>
    <name type="common">Peanut</name>
    <dbReference type="NCBI Taxonomy" id="3818"/>
    <lineage>
        <taxon>Eukaryota</taxon>
        <taxon>Viridiplantae</taxon>
        <taxon>Streptophyta</taxon>
        <taxon>Embryophyta</taxon>
        <taxon>Tracheophyta</taxon>
        <taxon>Spermatophyta</taxon>
        <taxon>Magnoliopsida</taxon>
        <taxon>eudicotyledons</taxon>
        <taxon>Gunneridae</taxon>
        <taxon>Pentapetalae</taxon>
        <taxon>rosids</taxon>
        <taxon>fabids</taxon>
        <taxon>Fabales</taxon>
        <taxon>Fabaceae</taxon>
        <taxon>Papilionoideae</taxon>
        <taxon>50 kb inversion clade</taxon>
        <taxon>dalbergioids sensu lato</taxon>
        <taxon>Dalbergieae</taxon>
        <taxon>Pterocarpus clade</taxon>
        <taxon>Arachis</taxon>
    </lineage>
</organism>
<keyword evidence="2 5" id="KW-0812">Transmembrane</keyword>
<reference evidence="7 8" key="1">
    <citation type="submission" date="2019-01" db="EMBL/GenBank/DDBJ databases">
        <title>Sequencing of cultivated peanut Arachis hypogaea provides insights into genome evolution and oil improvement.</title>
        <authorList>
            <person name="Chen X."/>
        </authorList>
    </citation>
    <scope>NUCLEOTIDE SEQUENCE [LARGE SCALE GENOMIC DNA]</scope>
    <source>
        <strain evidence="8">cv. Fuhuasheng</strain>
        <tissue evidence="7">Leaves</tissue>
    </source>
</reference>
<dbReference type="GO" id="GO:0098542">
    <property type="term" value="P:defense response to other organism"/>
    <property type="evidence" value="ECO:0007669"/>
    <property type="project" value="InterPro"/>
</dbReference>
<proteinExistence type="predicted"/>
<evidence type="ECO:0000256" key="5">
    <source>
        <dbReference type="SAM" id="Phobius"/>
    </source>
</evidence>
<keyword evidence="4 5" id="KW-0472">Membrane</keyword>
<dbReference type="Gramene" id="arahy.Tifrunner.gnm2.ann2.Ah13g404900.1">
    <property type="protein sequence ID" value="arahy.Tifrunner.gnm2.ann2.Ah13g404900.1-CDS-1"/>
    <property type="gene ID" value="arahy.Tifrunner.gnm2.ann2.Ah13g404900"/>
</dbReference>
<dbReference type="SUPFAM" id="SSF117070">
    <property type="entry name" value="LEA14-like"/>
    <property type="match status" value="1"/>
</dbReference>
<feature type="domain" description="Late embryogenesis abundant protein LEA-2 subgroup" evidence="6">
    <location>
        <begin position="118"/>
        <end position="218"/>
    </location>
</feature>
<dbReference type="Gene3D" id="2.60.40.1820">
    <property type="match status" value="1"/>
</dbReference>
<evidence type="ECO:0000259" key="6">
    <source>
        <dbReference type="Pfam" id="PF03168"/>
    </source>
</evidence>
<evidence type="ECO:0000256" key="1">
    <source>
        <dbReference type="ARBA" id="ARBA00004167"/>
    </source>
</evidence>
<sequence>MAYQNQNQSQQRRDQFKPLAPFISSSPSPPPSPFNTNHHAISEKQISRIKRALCCCGCITALFCIVAVILIVLSFTVYNVTDPEVRLNGVTIINGTLNLKANATSPSPSGNVTLLADLSVKNRNSFAFRYGTTTTTVYYEGRGIGEGTMPPGKTKGKRTTRFNVTMQVVAQKLVDAPGLRSDVEDDQAVNISSYARIDGKVKVLNLFYRKVVVLLNCTVEYNVTTGHILHGDNCLNDIRL</sequence>
<dbReference type="OrthoDB" id="764273at2759"/>
<evidence type="ECO:0000256" key="2">
    <source>
        <dbReference type="ARBA" id="ARBA00022692"/>
    </source>
</evidence>
<evidence type="ECO:0000256" key="3">
    <source>
        <dbReference type="ARBA" id="ARBA00022989"/>
    </source>
</evidence>
<dbReference type="PANTHER" id="PTHR31234:SF65">
    <property type="entry name" value="LATE EMBRYOGENESIS ABUNDANT PROTEIN, LEA_2 SUBGROUP"/>
    <property type="match status" value="1"/>
</dbReference>
<keyword evidence="3 5" id="KW-1133">Transmembrane helix</keyword>
<dbReference type="InterPro" id="IPR044839">
    <property type="entry name" value="NDR1-like"/>
</dbReference>
<protein>
    <recommendedName>
        <fullName evidence="6">Late embryogenesis abundant protein LEA-2 subgroup domain-containing protein</fullName>
    </recommendedName>
</protein>
<dbReference type="InterPro" id="IPR004864">
    <property type="entry name" value="LEA_2"/>
</dbReference>
<dbReference type="EMBL" id="SDMP01000013">
    <property type="protein sequence ID" value="RYR19496.1"/>
    <property type="molecule type" value="Genomic_DNA"/>
</dbReference>
<feature type="transmembrane region" description="Helical" evidence="5">
    <location>
        <begin position="52"/>
        <end position="78"/>
    </location>
</feature>
<keyword evidence="8" id="KW-1185">Reference proteome</keyword>
<evidence type="ECO:0000256" key="4">
    <source>
        <dbReference type="ARBA" id="ARBA00023136"/>
    </source>
</evidence>
<dbReference type="AlphaFoldDB" id="A0A444ZZ95"/>
<comment type="caution">
    <text evidence="7">The sequence shown here is derived from an EMBL/GenBank/DDBJ whole genome shotgun (WGS) entry which is preliminary data.</text>
</comment>
<evidence type="ECO:0000313" key="7">
    <source>
        <dbReference type="EMBL" id="RYR19496.1"/>
    </source>
</evidence>
<dbReference type="Pfam" id="PF03168">
    <property type="entry name" value="LEA_2"/>
    <property type="match status" value="1"/>
</dbReference>
<dbReference type="PANTHER" id="PTHR31234">
    <property type="entry name" value="LATE EMBRYOGENESIS ABUNDANT (LEA) HYDROXYPROLINE-RICH GLYCOPROTEIN FAMILY"/>
    <property type="match status" value="1"/>
</dbReference>
<gene>
    <name evidence="7" type="ORF">Ahy_B03g064279</name>
</gene>
<name>A0A444ZZ95_ARAHY</name>
<comment type="subcellular location">
    <subcellularLocation>
        <location evidence="1">Membrane</location>
        <topology evidence="1">Single-pass membrane protein</topology>
    </subcellularLocation>
</comment>
<accession>A0A444ZZ95</accession>
<dbReference type="Proteomes" id="UP000289738">
    <property type="component" value="Chromosome B03"/>
</dbReference>
<evidence type="ECO:0000313" key="8">
    <source>
        <dbReference type="Proteomes" id="UP000289738"/>
    </source>
</evidence>
<dbReference type="GO" id="GO:0016020">
    <property type="term" value="C:membrane"/>
    <property type="evidence" value="ECO:0007669"/>
    <property type="project" value="UniProtKB-SubCell"/>
</dbReference>